<dbReference type="EMBL" id="MN740003">
    <property type="protein sequence ID" value="QHT82681.1"/>
    <property type="molecule type" value="Genomic_DNA"/>
</dbReference>
<keyword evidence="1" id="KW-1133">Transmembrane helix</keyword>
<dbReference type="AlphaFoldDB" id="A0A6C0HPR7"/>
<evidence type="ECO:0000256" key="1">
    <source>
        <dbReference type="SAM" id="Phobius"/>
    </source>
</evidence>
<organism evidence="2">
    <name type="scientific">viral metagenome</name>
    <dbReference type="NCBI Taxonomy" id="1070528"/>
    <lineage>
        <taxon>unclassified sequences</taxon>
        <taxon>metagenomes</taxon>
        <taxon>organismal metagenomes</taxon>
    </lineage>
</organism>
<proteinExistence type="predicted"/>
<name>A0A6C0HPR7_9ZZZZ</name>
<feature type="transmembrane region" description="Helical" evidence="1">
    <location>
        <begin position="7"/>
        <end position="36"/>
    </location>
</feature>
<keyword evidence="1" id="KW-0472">Membrane</keyword>
<evidence type="ECO:0000313" key="2">
    <source>
        <dbReference type="EMBL" id="QHT82681.1"/>
    </source>
</evidence>
<protein>
    <submittedName>
        <fullName evidence="2">Uncharacterized protein</fullName>
    </submittedName>
</protein>
<reference evidence="2" key="1">
    <citation type="journal article" date="2020" name="Nature">
        <title>Giant virus diversity and host interactions through global metagenomics.</title>
        <authorList>
            <person name="Schulz F."/>
            <person name="Roux S."/>
            <person name="Paez-Espino D."/>
            <person name="Jungbluth S."/>
            <person name="Walsh D.A."/>
            <person name="Denef V.J."/>
            <person name="McMahon K.D."/>
            <person name="Konstantinidis K.T."/>
            <person name="Eloe-Fadrosh E.A."/>
            <person name="Kyrpides N.C."/>
            <person name="Woyke T."/>
        </authorList>
    </citation>
    <scope>NUCLEOTIDE SEQUENCE</scope>
    <source>
        <strain evidence="2">GVMAG-M-3300023184-165</strain>
    </source>
</reference>
<sequence>MTEFWGLVLFATFIALAAGFTGAIVYCGCIAAAHYWNKLQTPPLSTAENQV</sequence>
<keyword evidence="1" id="KW-0812">Transmembrane</keyword>
<accession>A0A6C0HPR7</accession>